<dbReference type="OrthoDB" id="9798929at2"/>
<dbReference type="AlphaFoldDB" id="A0A1H8U2F6"/>
<protein>
    <submittedName>
        <fullName evidence="5">Type I restriction enzyme, S subunit</fullName>
    </submittedName>
</protein>
<keyword evidence="2" id="KW-0680">Restriction system</keyword>
<feature type="domain" description="Type I restriction modification DNA specificity" evidence="4">
    <location>
        <begin position="27"/>
        <end position="141"/>
    </location>
</feature>
<keyword evidence="6" id="KW-1185">Reference proteome</keyword>
<dbReference type="STRING" id="42354.SAMN05216333_1301"/>
<dbReference type="EMBL" id="FODO01000030">
    <property type="protein sequence ID" value="SEO97044.1"/>
    <property type="molecule type" value="Genomic_DNA"/>
</dbReference>
<dbReference type="Proteomes" id="UP000198814">
    <property type="component" value="Unassembled WGS sequence"/>
</dbReference>
<dbReference type="InterPro" id="IPR000055">
    <property type="entry name" value="Restrct_endonuc_typeI_TRD"/>
</dbReference>
<dbReference type="RefSeq" id="WP_090321864.1">
    <property type="nucleotide sequence ID" value="NZ_FNOE01000033.1"/>
</dbReference>
<dbReference type="GO" id="GO:0003677">
    <property type="term" value="F:DNA binding"/>
    <property type="evidence" value="ECO:0007669"/>
    <property type="project" value="UniProtKB-KW"/>
</dbReference>
<evidence type="ECO:0000313" key="5">
    <source>
        <dbReference type="EMBL" id="SEO97044.1"/>
    </source>
</evidence>
<dbReference type="SUPFAM" id="SSF116734">
    <property type="entry name" value="DNA methylase specificity domain"/>
    <property type="match status" value="1"/>
</dbReference>
<dbReference type="Gene3D" id="3.90.220.20">
    <property type="entry name" value="DNA methylase specificity domains"/>
    <property type="match status" value="1"/>
</dbReference>
<sequence length="146" mass="16605">MTLRRVEFQELVDFYDHVRIPLSGLEREKRQGSYRYYGAQSVIDYVDGYLFDGEYVLVAEDGANLVTRNEPIAQVVSGQFWVNNHAHIVKAKQGVSTNNFINFLINSNNLSGYVTGAAQPKLSQKNLRIIKFDVPSYETQLAIDNL</sequence>
<gene>
    <name evidence="5" type="ORF">SAMN05216333_1301</name>
</gene>
<evidence type="ECO:0000313" key="6">
    <source>
        <dbReference type="Proteomes" id="UP000198814"/>
    </source>
</evidence>
<comment type="similarity">
    <text evidence="1">Belongs to the type-I restriction system S methylase family.</text>
</comment>
<dbReference type="InterPro" id="IPR044946">
    <property type="entry name" value="Restrct_endonuc_typeI_TRD_sf"/>
</dbReference>
<evidence type="ECO:0000256" key="3">
    <source>
        <dbReference type="ARBA" id="ARBA00023125"/>
    </source>
</evidence>
<reference evidence="6" key="1">
    <citation type="submission" date="2016-10" db="EMBL/GenBank/DDBJ databases">
        <authorList>
            <person name="Varghese N."/>
            <person name="Submissions S."/>
        </authorList>
    </citation>
    <scope>NUCLEOTIDE SEQUENCE [LARGE SCALE GENOMIC DNA]</scope>
    <source>
        <strain evidence="6">Nm76</strain>
    </source>
</reference>
<name>A0A1H8U2F6_9PROT</name>
<keyword evidence="3" id="KW-0238">DNA-binding</keyword>
<proteinExistence type="inferred from homology"/>
<dbReference type="CDD" id="cd17262">
    <property type="entry name" value="RMtype1_S_Aco12261I-TRD2-CR2"/>
    <property type="match status" value="1"/>
</dbReference>
<evidence type="ECO:0000256" key="1">
    <source>
        <dbReference type="ARBA" id="ARBA00010923"/>
    </source>
</evidence>
<evidence type="ECO:0000256" key="2">
    <source>
        <dbReference type="ARBA" id="ARBA00022747"/>
    </source>
</evidence>
<dbReference type="Pfam" id="PF01420">
    <property type="entry name" value="Methylase_S"/>
    <property type="match status" value="1"/>
</dbReference>
<accession>A0A1H8U2F6</accession>
<evidence type="ECO:0000259" key="4">
    <source>
        <dbReference type="Pfam" id="PF01420"/>
    </source>
</evidence>
<dbReference type="GO" id="GO:0009307">
    <property type="term" value="P:DNA restriction-modification system"/>
    <property type="evidence" value="ECO:0007669"/>
    <property type="project" value="UniProtKB-KW"/>
</dbReference>
<organism evidence="5 6">
    <name type="scientific">Nitrosomonas oligotropha</name>
    <dbReference type="NCBI Taxonomy" id="42354"/>
    <lineage>
        <taxon>Bacteria</taxon>
        <taxon>Pseudomonadati</taxon>
        <taxon>Pseudomonadota</taxon>
        <taxon>Betaproteobacteria</taxon>
        <taxon>Nitrosomonadales</taxon>
        <taxon>Nitrosomonadaceae</taxon>
        <taxon>Nitrosomonas</taxon>
    </lineage>
</organism>